<feature type="compositionally biased region" description="Polar residues" evidence="1">
    <location>
        <begin position="18"/>
        <end position="38"/>
    </location>
</feature>
<dbReference type="EMBL" id="CP014503">
    <property type="protein sequence ID" value="ANB15443.1"/>
    <property type="molecule type" value="Genomic_DNA"/>
</dbReference>
<feature type="region of interest" description="Disordered" evidence="1">
    <location>
        <begin position="1"/>
        <end position="99"/>
    </location>
</feature>
<sequence>MYSNDRVRSSTKAAGDISANTDTASGKRQQAGSHQNSPILAPKSTALSRSFEIKSRKSSYDSLSSRTHQSENVGPHCKTGKQNSIQRSNPGTSSKQGGAHFHYGWQERQKNKQKNQHFDGSKLVQSENMLSHKRRLSSTSANKSGRLFKVSSSDQIADLSMELSQKHIESDSEGTFSGPSKLGTNAVIPNTPSDKPSRQKTAKELSAEKKALIREEKLRARIAKSQLMLSKGMNSISAGDILISVDMECWERNNTKMTEVGVSVYDGTKASSSLVGRMRNEHYIIKEFLRMRNGRFVEDNKFNYLLGKSKIQTLPECQKSFKNLVMECEQRASQFGSRVLFVGHGVKADFTMLRRYEFYLGQDLGDKDPDYFDTYDIWQLSDHEFGALGKVLKYLKINHGALHNAGNDAYFTMLLGLCLCNNAFRETHNLNNPELRKLLEALVDRSSTVPTEELNRLLYLSKYRDLK</sequence>
<organism evidence="3 4">
    <name type="scientific">Sugiyamaella lignohabitans</name>
    <dbReference type="NCBI Taxonomy" id="796027"/>
    <lineage>
        <taxon>Eukaryota</taxon>
        <taxon>Fungi</taxon>
        <taxon>Dikarya</taxon>
        <taxon>Ascomycota</taxon>
        <taxon>Saccharomycotina</taxon>
        <taxon>Dipodascomycetes</taxon>
        <taxon>Dipodascales</taxon>
        <taxon>Trichomonascaceae</taxon>
        <taxon>Sugiyamaella</taxon>
    </lineage>
</organism>
<evidence type="ECO:0000256" key="1">
    <source>
        <dbReference type="SAM" id="MobiDB-lite"/>
    </source>
</evidence>
<accession>A0A167FLA5</accession>
<dbReference type="AlphaFoldDB" id="A0A167FLA5"/>
<feature type="compositionally biased region" description="Basic and acidic residues" evidence="1">
    <location>
        <begin position="195"/>
        <end position="204"/>
    </location>
</feature>
<dbReference type="InterPro" id="IPR040151">
    <property type="entry name" value="Gfd2/YDR514C-like"/>
</dbReference>
<dbReference type="RefSeq" id="XP_018737920.1">
    <property type="nucleotide sequence ID" value="XM_018880065.1"/>
</dbReference>
<keyword evidence="4" id="KW-1185">Reference proteome</keyword>
<dbReference type="GeneID" id="30035053"/>
<evidence type="ECO:0000313" key="3">
    <source>
        <dbReference type="EMBL" id="ANB15443.1"/>
    </source>
</evidence>
<dbReference type="Gene3D" id="3.30.420.10">
    <property type="entry name" value="Ribonuclease H-like superfamily/Ribonuclease H"/>
    <property type="match status" value="1"/>
</dbReference>
<dbReference type="GO" id="GO:0003676">
    <property type="term" value="F:nucleic acid binding"/>
    <property type="evidence" value="ECO:0007669"/>
    <property type="project" value="InterPro"/>
</dbReference>
<protein>
    <submittedName>
        <fullName evidence="3">Gfd2p</fullName>
    </submittedName>
</protein>
<feature type="domain" description="Gfd2/YDR514C-like C-terminal" evidence="2">
    <location>
        <begin position="241"/>
        <end position="414"/>
    </location>
</feature>
<dbReference type="InterPro" id="IPR036397">
    <property type="entry name" value="RNaseH_sf"/>
</dbReference>
<proteinExistence type="predicted"/>
<evidence type="ECO:0000313" key="4">
    <source>
        <dbReference type="Proteomes" id="UP000189580"/>
    </source>
</evidence>
<feature type="region of interest" description="Disordered" evidence="1">
    <location>
        <begin position="123"/>
        <end position="142"/>
    </location>
</feature>
<gene>
    <name evidence="3" type="primary">GFD2</name>
    <name evidence="3" type="ORF">AWJ20_3071</name>
</gene>
<evidence type="ECO:0000259" key="2">
    <source>
        <dbReference type="Pfam" id="PF21762"/>
    </source>
</evidence>
<dbReference type="PANTHER" id="PTHR28083:SF1">
    <property type="entry name" value="GOOD FOR FULL DBP5 ACTIVITY PROTEIN 2"/>
    <property type="match status" value="1"/>
</dbReference>
<dbReference type="OrthoDB" id="5953249at2759"/>
<dbReference type="PANTHER" id="PTHR28083">
    <property type="entry name" value="GOOD FOR FULL DBP5 ACTIVITY PROTEIN 2"/>
    <property type="match status" value="1"/>
</dbReference>
<dbReference type="GO" id="GO:0005634">
    <property type="term" value="C:nucleus"/>
    <property type="evidence" value="ECO:0007669"/>
    <property type="project" value="TreeGrafter"/>
</dbReference>
<dbReference type="Proteomes" id="UP000189580">
    <property type="component" value="Chromosome b"/>
</dbReference>
<reference evidence="3 4" key="1">
    <citation type="submission" date="2016-02" db="EMBL/GenBank/DDBJ databases">
        <title>Complete genome sequence and transcriptome regulation of the pentose utilising yeast Sugiyamaella lignohabitans.</title>
        <authorList>
            <person name="Bellasio M."/>
            <person name="Peymann A."/>
            <person name="Valli M."/>
            <person name="Sipitzky M."/>
            <person name="Graf A."/>
            <person name="Sauer M."/>
            <person name="Marx H."/>
            <person name="Mattanovich D."/>
        </authorList>
    </citation>
    <scope>NUCLEOTIDE SEQUENCE [LARGE SCALE GENOMIC DNA]</scope>
    <source>
        <strain evidence="3 4">CBS 10342</strain>
    </source>
</reference>
<dbReference type="InterPro" id="IPR048519">
    <property type="entry name" value="Gfd2/YDR514C-like_C"/>
</dbReference>
<dbReference type="Pfam" id="PF21762">
    <property type="entry name" value="DEDDh_C"/>
    <property type="match status" value="1"/>
</dbReference>
<feature type="compositionally biased region" description="Polar residues" evidence="1">
    <location>
        <begin position="80"/>
        <end position="96"/>
    </location>
</feature>
<dbReference type="InterPro" id="IPR012337">
    <property type="entry name" value="RNaseH-like_sf"/>
</dbReference>
<feature type="region of interest" description="Disordered" evidence="1">
    <location>
        <begin position="165"/>
        <end position="204"/>
    </location>
</feature>
<dbReference type="SUPFAM" id="SSF53098">
    <property type="entry name" value="Ribonuclease H-like"/>
    <property type="match status" value="1"/>
</dbReference>
<dbReference type="KEGG" id="slb:AWJ20_3071"/>
<name>A0A167FLA5_9ASCO</name>